<keyword evidence="3" id="KW-0808">Transferase</keyword>
<organism evidence="7 8">
    <name type="scientific">Pseudodesulfovibrio profundus</name>
    <dbReference type="NCBI Taxonomy" id="57320"/>
    <lineage>
        <taxon>Bacteria</taxon>
        <taxon>Pseudomonadati</taxon>
        <taxon>Thermodesulfobacteriota</taxon>
        <taxon>Desulfovibrionia</taxon>
        <taxon>Desulfovibrionales</taxon>
        <taxon>Desulfovibrionaceae</taxon>
    </lineage>
</organism>
<dbReference type="GO" id="GO:0006304">
    <property type="term" value="P:DNA modification"/>
    <property type="evidence" value="ECO:0007669"/>
    <property type="project" value="InterPro"/>
</dbReference>
<keyword evidence="4" id="KW-0949">S-adenosyl-L-methionine</keyword>
<dbReference type="InterPro" id="IPR002052">
    <property type="entry name" value="DNA_methylase_N6_adenine_CS"/>
</dbReference>
<evidence type="ECO:0000256" key="4">
    <source>
        <dbReference type="ARBA" id="ARBA00022691"/>
    </source>
</evidence>
<dbReference type="EC" id="2.1.1.72" evidence="1"/>
<comment type="catalytic activity">
    <reaction evidence="5">
        <text>a 2'-deoxyadenosine in DNA + S-adenosyl-L-methionine = an N(6)-methyl-2'-deoxyadenosine in DNA + S-adenosyl-L-homocysteine + H(+)</text>
        <dbReference type="Rhea" id="RHEA:15197"/>
        <dbReference type="Rhea" id="RHEA-COMP:12418"/>
        <dbReference type="Rhea" id="RHEA-COMP:12419"/>
        <dbReference type="ChEBI" id="CHEBI:15378"/>
        <dbReference type="ChEBI" id="CHEBI:57856"/>
        <dbReference type="ChEBI" id="CHEBI:59789"/>
        <dbReference type="ChEBI" id="CHEBI:90615"/>
        <dbReference type="ChEBI" id="CHEBI:90616"/>
        <dbReference type="EC" id="2.1.1.72"/>
    </reaction>
</comment>
<feature type="domain" description="Type II methyltransferase M.TaqI-like" evidence="6">
    <location>
        <begin position="46"/>
        <end position="138"/>
    </location>
</feature>
<dbReference type="REBASE" id="222452">
    <property type="entry name" value="Ppr5001ORF316P"/>
</dbReference>
<dbReference type="GO" id="GO:0003676">
    <property type="term" value="F:nucleic acid binding"/>
    <property type="evidence" value="ECO:0007669"/>
    <property type="project" value="InterPro"/>
</dbReference>
<dbReference type="Proteomes" id="UP000219215">
    <property type="component" value="Chromosome DPRO"/>
</dbReference>
<evidence type="ECO:0000313" key="7">
    <source>
        <dbReference type="EMBL" id="SOB57198.1"/>
    </source>
</evidence>
<dbReference type="InterPro" id="IPR011639">
    <property type="entry name" value="MethylTrfase_TaqI-like_dom"/>
</dbReference>
<sequence length="483" mass="55506">MLTVHDRLRDALSRLENLVAKALTASDMESRRWAETLLPLVTQAKLIARQYGYVVTNPPYMGGKGLNPALKTFLKDNYADVKSDLFSAFVVRNFEMSEDNAQLGFMSPFVWMFISSYEKLRDYLIDEKTITSLIQLEYSGFDGATVPICTYTLANSHLQNLKGSFIRLSDFRGADNQAPKTLEAIRNKDCGWYYTAPASDFKKIPGSPIAYWASSNTIKAFENFDPVCKNYTVSPGIRTGKDEWFLRFWFEVSTDNIQFNLSSASQMDINNKWFPLHKGGDYRKWHGNCEHIIDLKNEGESIKDKSPDFRLRDKKFYFKQYVSWSRISSSDIAFRYYPKGVLFSDAGPGVFSEDESLWLMAALNSPIGNHFLRLINPTLNYQKKDIELVPYVQRPSDEACSKLEELFKLSKFDWDASETSWDFLGSPLINNEYKVENAYEKLTVEYKSTTQKIKSIEEEYNSFFITALGLQEELCASPHPLDH</sequence>
<evidence type="ECO:0000259" key="6">
    <source>
        <dbReference type="Pfam" id="PF07669"/>
    </source>
</evidence>
<evidence type="ECO:0000313" key="8">
    <source>
        <dbReference type="Proteomes" id="UP000219215"/>
    </source>
</evidence>
<dbReference type="SUPFAM" id="SSF53335">
    <property type="entry name" value="S-adenosyl-L-methionine-dependent methyltransferases"/>
    <property type="match status" value="1"/>
</dbReference>
<dbReference type="GO" id="GO:0032259">
    <property type="term" value="P:methylation"/>
    <property type="evidence" value="ECO:0007669"/>
    <property type="project" value="UniProtKB-KW"/>
</dbReference>
<evidence type="ECO:0000256" key="2">
    <source>
        <dbReference type="ARBA" id="ARBA00022603"/>
    </source>
</evidence>
<keyword evidence="2" id="KW-0489">Methyltransferase</keyword>
<dbReference type="Gene3D" id="3.40.50.150">
    <property type="entry name" value="Vaccinia Virus protein VP39"/>
    <property type="match status" value="1"/>
</dbReference>
<evidence type="ECO:0000256" key="3">
    <source>
        <dbReference type="ARBA" id="ARBA00022679"/>
    </source>
</evidence>
<name>A0A2C8F3X7_9BACT</name>
<dbReference type="PANTHER" id="PTHR33841:SF1">
    <property type="entry name" value="DNA METHYLTRANSFERASE A"/>
    <property type="match status" value="1"/>
</dbReference>
<accession>A0A2C8F3X7</accession>
<dbReference type="GO" id="GO:0009007">
    <property type="term" value="F:site-specific DNA-methyltransferase (adenine-specific) activity"/>
    <property type="evidence" value="ECO:0007669"/>
    <property type="project" value="UniProtKB-EC"/>
</dbReference>
<gene>
    <name evidence="7" type="ORF">DPRO_0319</name>
</gene>
<dbReference type="InterPro" id="IPR050953">
    <property type="entry name" value="N4_N6_ade-DNA_methylase"/>
</dbReference>
<keyword evidence="8" id="KW-1185">Reference proteome</keyword>
<evidence type="ECO:0000256" key="1">
    <source>
        <dbReference type="ARBA" id="ARBA00011900"/>
    </source>
</evidence>
<dbReference type="PANTHER" id="PTHR33841">
    <property type="entry name" value="DNA METHYLTRANSFERASE YEEA-RELATED"/>
    <property type="match status" value="1"/>
</dbReference>
<reference evidence="8" key="1">
    <citation type="submission" date="2017-09" db="EMBL/GenBank/DDBJ databases">
        <authorList>
            <person name="Regsiter A."/>
            <person name="William W."/>
        </authorList>
    </citation>
    <scope>NUCLEOTIDE SEQUENCE [LARGE SCALE GENOMIC DNA]</scope>
    <source>
        <strain evidence="8">500-1</strain>
    </source>
</reference>
<dbReference type="EMBL" id="LT907975">
    <property type="protein sequence ID" value="SOB57198.1"/>
    <property type="molecule type" value="Genomic_DNA"/>
</dbReference>
<dbReference type="Pfam" id="PF07669">
    <property type="entry name" value="Eco57I"/>
    <property type="match status" value="1"/>
</dbReference>
<proteinExistence type="predicted"/>
<dbReference type="AlphaFoldDB" id="A0A2C8F3X7"/>
<dbReference type="PROSITE" id="PS00092">
    <property type="entry name" value="N6_MTASE"/>
    <property type="match status" value="1"/>
</dbReference>
<evidence type="ECO:0000256" key="5">
    <source>
        <dbReference type="ARBA" id="ARBA00047942"/>
    </source>
</evidence>
<protein>
    <recommendedName>
        <fullName evidence="1">site-specific DNA-methyltransferase (adenine-specific)</fullName>
        <ecNumber evidence="1">2.1.1.72</ecNumber>
    </recommendedName>
</protein>
<dbReference type="KEGG" id="pprf:DPRO_0319"/>
<dbReference type="InterPro" id="IPR029063">
    <property type="entry name" value="SAM-dependent_MTases_sf"/>
</dbReference>